<dbReference type="Proteomes" id="UP000622405">
    <property type="component" value="Unassembled WGS sequence"/>
</dbReference>
<feature type="transmembrane region" description="Helical" evidence="9">
    <location>
        <begin position="21"/>
        <end position="46"/>
    </location>
</feature>
<accession>A0ABR6YWJ2</accession>
<dbReference type="PANTHER" id="PTHR31563:SF10">
    <property type="entry name" value="ION CHANNEL POLLUX-RELATED"/>
    <property type="match status" value="1"/>
</dbReference>
<dbReference type="Pfam" id="PF06241">
    <property type="entry name" value="Castor_Poll_mid"/>
    <property type="match status" value="1"/>
</dbReference>
<evidence type="ECO:0000256" key="5">
    <source>
        <dbReference type="ARBA" id="ARBA00022989"/>
    </source>
</evidence>
<keyword evidence="3" id="KW-0813">Transport</keyword>
<evidence type="ECO:0000256" key="3">
    <source>
        <dbReference type="ARBA" id="ARBA00022448"/>
    </source>
</evidence>
<evidence type="ECO:0000256" key="9">
    <source>
        <dbReference type="SAM" id="Phobius"/>
    </source>
</evidence>
<dbReference type="PROSITE" id="PS51201">
    <property type="entry name" value="RCK_N"/>
    <property type="match status" value="1"/>
</dbReference>
<evidence type="ECO:0000256" key="8">
    <source>
        <dbReference type="ARBA" id="ARBA00023303"/>
    </source>
</evidence>
<keyword evidence="5 9" id="KW-1133">Transmembrane helix</keyword>
<keyword evidence="4 9" id="KW-0812">Transmembrane</keyword>
<keyword evidence="6" id="KW-0406">Ion transport</keyword>
<sequence length="624" mass="69526">MDEVGFLEKLRYKFDNLMSKGTGILLLSLASATAIMIAVISLIVWITQSGPTSSFTELLWMGLMRAIDSGTVSGDTGSIGYIFLMFVTTLGGIFILSILIGILTTGIEAKLDSLRKGRSRVIEKDQTIILGWSEQIFTIIEELIEANSNRKHACIVIMGNHDKSEMDDAIRERITDMKTTRIVTRQGNPIDIDDLEIVSLNTSRSIIIIPEDDTRVIKTILAITNNPNKRSEPYNIVTVLRDPENVQVAHIAGNNQAEIILSDTLISRIIAQTCRQPGLSTVYTELLDFGGDEIYFSDCPEAIGKTFGEVLFWFEKSTVIGIQSQGKTYLNPSMETILQPGDRIIAISEDDDTIVANTDRQDRIDTEVILQAAVTELDSPERTLILGWNDNAHLIIHEIDNYVPQESILTVVSDCVEDEDFQMALSQVANQKIELLKGDPKDRSILDKLMVKNYDHVIILSNNSALDVQESDANTLVVLLQLRDISEKLNCRFSVVSEMMDFRNKKLAEVTKVNDFIVSEKLISLMLTQVSENKMINTVFEDLFDADGSELYIKKASKYIKPGSTVNYYTLVEAAKRKGEIVIGYVIAAEQKNAQKDYGIYINPVKSTVVSLGEKDGLIVIAED</sequence>
<keyword evidence="13" id="KW-1185">Reference proteome</keyword>
<feature type="domain" description="RCK C-terminal" evidence="11">
    <location>
        <begin position="277"/>
        <end position="363"/>
    </location>
</feature>
<comment type="caution">
    <text evidence="12">The sequence shown here is derived from an EMBL/GenBank/DDBJ whole genome shotgun (WGS) entry which is preliminary data.</text>
</comment>
<evidence type="ECO:0000313" key="12">
    <source>
        <dbReference type="EMBL" id="MBC3899559.1"/>
    </source>
</evidence>
<name>A0ABR6YWJ2_9FIRM</name>
<dbReference type="InterPro" id="IPR044849">
    <property type="entry name" value="CASTOR/POLLUX/SYM8-like"/>
</dbReference>
<feature type="transmembrane region" description="Helical" evidence="9">
    <location>
        <begin position="79"/>
        <end position="107"/>
    </location>
</feature>
<comment type="similarity">
    <text evidence="2">Belongs to the castor/pollux (TC 1.A.1.23) family.</text>
</comment>
<dbReference type="InterPro" id="IPR036721">
    <property type="entry name" value="RCK_C_sf"/>
</dbReference>
<dbReference type="Gene3D" id="3.30.70.1450">
    <property type="entry name" value="Regulator of K+ conductance, C-terminal domain"/>
    <property type="match status" value="1"/>
</dbReference>
<dbReference type="SUPFAM" id="SSF51735">
    <property type="entry name" value="NAD(P)-binding Rossmann-fold domains"/>
    <property type="match status" value="2"/>
</dbReference>
<dbReference type="PROSITE" id="PS51202">
    <property type="entry name" value="RCK_C"/>
    <property type="match status" value="1"/>
</dbReference>
<organism evidence="12 13">
    <name type="scientific">Acetobacterium malicum</name>
    <dbReference type="NCBI Taxonomy" id="52692"/>
    <lineage>
        <taxon>Bacteria</taxon>
        <taxon>Bacillati</taxon>
        <taxon>Bacillota</taxon>
        <taxon>Clostridia</taxon>
        <taxon>Eubacteriales</taxon>
        <taxon>Eubacteriaceae</taxon>
        <taxon>Acetobacterium</taxon>
    </lineage>
</organism>
<reference evidence="12 13" key="1">
    <citation type="journal article" date="2020" name="mSystems">
        <title>Defining Genomic and Predicted Metabolic Features of the Acetobacterium Genus.</title>
        <authorList>
            <person name="Ross D.E."/>
            <person name="Marshall C.W."/>
            <person name="Gulliver D."/>
            <person name="May H.D."/>
            <person name="Norman R.S."/>
        </authorList>
    </citation>
    <scope>NUCLEOTIDE SEQUENCE [LARGE SCALE GENOMIC DNA]</scope>
    <source>
        <strain evidence="12 13">DSM 4132</strain>
    </source>
</reference>
<dbReference type="InterPro" id="IPR036291">
    <property type="entry name" value="NAD(P)-bd_dom_sf"/>
</dbReference>
<evidence type="ECO:0000256" key="1">
    <source>
        <dbReference type="ARBA" id="ARBA00004127"/>
    </source>
</evidence>
<dbReference type="InterPro" id="IPR003148">
    <property type="entry name" value="RCK_N"/>
</dbReference>
<dbReference type="EMBL" id="WJBE01000006">
    <property type="protein sequence ID" value="MBC3899559.1"/>
    <property type="molecule type" value="Genomic_DNA"/>
</dbReference>
<evidence type="ECO:0000256" key="2">
    <source>
        <dbReference type="ARBA" id="ARBA00008577"/>
    </source>
</evidence>
<keyword evidence="8" id="KW-0407">Ion channel</keyword>
<evidence type="ECO:0000256" key="4">
    <source>
        <dbReference type="ARBA" id="ARBA00022692"/>
    </source>
</evidence>
<evidence type="ECO:0000259" key="10">
    <source>
        <dbReference type="PROSITE" id="PS51201"/>
    </source>
</evidence>
<proteinExistence type="inferred from homology"/>
<evidence type="ECO:0000313" key="13">
    <source>
        <dbReference type="Proteomes" id="UP000622405"/>
    </source>
</evidence>
<gene>
    <name evidence="12" type="ORF">GH811_08020</name>
</gene>
<dbReference type="RefSeq" id="WP_186894010.1">
    <property type="nucleotide sequence ID" value="NZ_WJBE01000006.1"/>
</dbReference>
<dbReference type="PANTHER" id="PTHR31563">
    <property type="entry name" value="ION CHANNEL POLLUX-RELATED"/>
    <property type="match status" value="1"/>
</dbReference>
<evidence type="ECO:0000259" key="11">
    <source>
        <dbReference type="PROSITE" id="PS51202"/>
    </source>
</evidence>
<evidence type="ECO:0000256" key="7">
    <source>
        <dbReference type="ARBA" id="ARBA00023136"/>
    </source>
</evidence>
<keyword evidence="7 9" id="KW-0472">Membrane</keyword>
<dbReference type="InterPro" id="IPR010420">
    <property type="entry name" value="CASTOR/POLLUX/SYM8_dom"/>
</dbReference>
<protein>
    <submittedName>
        <fullName evidence="12">Potassium transporter TrkA</fullName>
    </submittedName>
</protein>
<dbReference type="InterPro" id="IPR006037">
    <property type="entry name" value="RCK_C"/>
</dbReference>
<comment type="subcellular location">
    <subcellularLocation>
        <location evidence="1">Endomembrane system</location>
        <topology evidence="1">Multi-pass membrane protein</topology>
    </subcellularLocation>
</comment>
<evidence type="ECO:0000256" key="6">
    <source>
        <dbReference type="ARBA" id="ARBA00023065"/>
    </source>
</evidence>
<dbReference type="SUPFAM" id="SSF116726">
    <property type="entry name" value="TrkA C-terminal domain-like"/>
    <property type="match status" value="1"/>
</dbReference>
<dbReference type="Gene3D" id="3.40.50.720">
    <property type="entry name" value="NAD(P)-binding Rossmann-like Domain"/>
    <property type="match status" value="2"/>
</dbReference>
<feature type="domain" description="RCK N-terminal" evidence="10">
    <location>
        <begin position="124"/>
        <end position="261"/>
    </location>
</feature>